<reference evidence="2" key="1">
    <citation type="journal article" date="2020" name="Stud. Mycol.">
        <title>101 Dothideomycetes genomes: a test case for predicting lifestyles and emergence of pathogens.</title>
        <authorList>
            <person name="Haridas S."/>
            <person name="Albert R."/>
            <person name="Binder M."/>
            <person name="Bloem J."/>
            <person name="Labutti K."/>
            <person name="Salamov A."/>
            <person name="Andreopoulos B."/>
            <person name="Baker S."/>
            <person name="Barry K."/>
            <person name="Bills G."/>
            <person name="Bluhm B."/>
            <person name="Cannon C."/>
            <person name="Castanera R."/>
            <person name="Culley D."/>
            <person name="Daum C."/>
            <person name="Ezra D."/>
            <person name="Gonzalez J."/>
            <person name="Henrissat B."/>
            <person name="Kuo A."/>
            <person name="Liang C."/>
            <person name="Lipzen A."/>
            <person name="Lutzoni F."/>
            <person name="Magnuson J."/>
            <person name="Mondo S."/>
            <person name="Nolan M."/>
            <person name="Ohm R."/>
            <person name="Pangilinan J."/>
            <person name="Park H.-J."/>
            <person name="Ramirez L."/>
            <person name="Alfaro M."/>
            <person name="Sun H."/>
            <person name="Tritt A."/>
            <person name="Yoshinaga Y."/>
            <person name="Zwiers L.-H."/>
            <person name="Turgeon B."/>
            <person name="Goodwin S."/>
            <person name="Spatafora J."/>
            <person name="Crous P."/>
            <person name="Grigoriev I."/>
        </authorList>
    </citation>
    <scope>NUCLEOTIDE SEQUENCE</scope>
    <source>
        <strain evidence="2">CBS 269.34</strain>
    </source>
</reference>
<dbReference type="SUPFAM" id="SSF82199">
    <property type="entry name" value="SET domain"/>
    <property type="match status" value="1"/>
</dbReference>
<feature type="domain" description="SET" evidence="1">
    <location>
        <begin position="25"/>
        <end position="191"/>
    </location>
</feature>
<dbReference type="SMART" id="SM00317">
    <property type="entry name" value="SET"/>
    <property type="match status" value="1"/>
</dbReference>
<dbReference type="CDD" id="cd20071">
    <property type="entry name" value="SET_SMYD"/>
    <property type="match status" value="1"/>
</dbReference>
<dbReference type="PANTHER" id="PTHR47332:SF2">
    <property type="entry name" value="SET-6"/>
    <property type="match status" value="1"/>
</dbReference>
<dbReference type="PROSITE" id="PS50280">
    <property type="entry name" value="SET"/>
    <property type="match status" value="1"/>
</dbReference>
<dbReference type="InterPro" id="IPR001214">
    <property type="entry name" value="SET_dom"/>
</dbReference>
<dbReference type="Proteomes" id="UP000799750">
    <property type="component" value="Unassembled WGS sequence"/>
</dbReference>
<evidence type="ECO:0000313" key="2">
    <source>
        <dbReference type="EMBL" id="KAF2502405.1"/>
    </source>
</evidence>
<dbReference type="EMBL" id="MU004181">
    <property type="protein sequence ID" value="KAF2502405.1"/>
    <property type="molecule type" value="Genomic_DNA"/>
</dbReference>
<protein>
    <submittedName>
        <fullName evidence="2">SET domain-containing protein</fullName>
    </submittedName>
</protein>
<evidence type="ECO:0000313" key="3">
    <source>
        <dbReference type="Proteomes" id="UP000799750"/>
    </source>
</evidence>
<dbReference type="Pfam" id="PF00856">
    <property type="entry name" value="SET"/>
    <property type="match status" value="1"/>
</dbReference>
<gene>
    <name evidence="2" type="ORF">BU16DRAFT_568659</name>
</gene>
<dbReference type="OrthoDB" id="265717at2759"/>
<keyword evidence="3" id="KW-1185">Reference proteome</keyword>
<evidence type="ECO:0000259" key="1">
    <source>
        <dbReference type="PROSITE" id="PS50280"/>
    </source>
</evidence>
<dbReference type="Gene3D" id="2.170.270.10">
    <property type="entry name" value="SET domain"/>
    <property type="match status" value="1"/>
</dbReference>
<dbReference type="PANTHER" id="PTHR47332">
    <property type="entry name" value="SET DOMAIN-CONTAINING PROTEIN 5"/>
    <property type="match status" value="1"/>
</dbReference>
<organism evidence="2 3">
    <name type="scientific">Lophium mytilinum</name>
    <dbReference type="NCBI Taxonomy" id="390894"/>
    <lineage>
        <taxon>Eukaryota</taxon>
        <taxon>Fungi</taxon>
        <taxon>Dikarya</taxon>
        <taxon>Ascomycota</taxon>
        <taxon>Pezizomycotina</taxon>
        <taxon>Dothideomycetes</taxon>
        <taxon>Pleosporomycetidae</taxon>
        <taxon>Mytilinidiales</taxon>
        <taxon>Mytilinidiaceae</taxon>
        <taxon>Lophium</taxon>
    </lineage>
</organism>
<accession>A0A6A6RC80</accession>
<name>A0A6A6RC80_9PEZI</name>
<dbReference type="InterPro" id="IPR046341">
    <property type="entry name" value="SET_dom_sf"/>
</dbReference>
<dbReference type="InterPro" id="IPR053185">
    <property type="entry name" value="SET_domain_protein"/>
</dbReference>
<proteinExistence type="predicted"/>
<dbReference type="AlphaFoldDB" id="A0A6A6RC80"/>
<sequence length="354" mass="39889">MSSSVVNANGATGVLAVKAPAIEDQDFYEVKHTQKGYGAYALKPIKRGTRILAEHPLLRIDQRAYFKADVEAAFAKLSPEDQKRYFELHSAHGQNPAHWPKGVDASLPAKERQRIAEEHEARISKEASIASIFRTNCMNITKGAALFYYNARFNHSCNSNAYFFWNEKIDMETIHAIKDIEAGEELTLCYIDPYQDRARRQWEFKHWGFACDCPACGDISNPESFAAKSADNRYRLSELDDMTSGFRTSPEVMLSNSRMMADMLEMVKLHLVEGFYNYALAKIYRDIGLMCEVRNDLKHAVAAISKALQVVEICCGTDCKEWAEVRDIEIRLGMKTTTLNGGVAEPKLSSESVS</sequence>